<gene>
    <name evidence="1" type="ORF">WKI71_45715</name>
</gene>
<comment type="caution">
    <text evidence="1">The sequence shown here is derived from an EMBL/GenBank/DDBJ whole genome shotgun (WGS) entry which is preliminary data.</text>
</comment>
<dbReference type="EMBL" id="JBBKAK010000002">
    <property type="protein sequence ID" value="MEJ8673079.1"/>
    <property type="molecule type" value="Genomic_DNA"/>
</dbReference>
<sequence>MQGIRRGKEDGEVGGRDAAIWLTAIEYAREHPGEKVYFVSENTADFGDGTSYEHPMDEDLAGLHGRFVHLTSLTDVVNEFATPEDVDDTAADAALRTPEALKAVSQEARKTYGRRVGHEAPPFTVAATYAGNLRLNGLGADDVETARVNGWLSTPGIRYSSVRDIRAHRIGDHVWCAATAQWLLAGIVFADPADNLVALAGAVWETRVLFSTTQPETPLTVLRSSPPRAATVEELANMPEPPQKPDLDVFADARRWSRLERAVALTNRSISALPELLGQLQEFSDEQGRFRVGDAERIQGLILGYAPPEEPPTDD</sequence>
<proteinExistence type="predicted"/>
<evidence type="ECO:0000313" key="1">
    <source>
        <dbReference type="EMBL" id="MEJ8673079.1"/>
    </source>
</evidence>
<protein>
    <recommendedName>
        <fullName evidence="3">DUF72 domain-containing protein</fullName>
    </recommendedName>
</protein>
<keyword evidence="2" id="KW-1185">Reference proteome</keyword>
<evidence type="ECO:0000313" key="2">
    <source>
        <dbReference type="Proteomes" id="UP001376459"/>
    </source>
</evidence>
<organism evidence="1 2">
    <name type="scientific">Streptomyces machairae</name>
    <dbReference type="NCBI Taxonomy" id="3134109"/>
    <lineage>
        <taxon>Bacteria</taxon>
        <taxon>Bacillati</taxon>
        <taxon>Actinomycetota</taxon>
        <taxon>Actinomycetes</taxon>
        <taxon>Kitasatosporales</taxon>
        <taxon>Streptomycetaceae</taxon>
        <taxon>Streptomyces</taxon>
    </lineage>
</organism>
<reference evidence="1 2" key="1">
    <citation type="submission" date="2024-03" db="EMBL/GenBank/DDBJ databases">
        <title>Novel Streptomyces species of biotechnological and ecological value are a feature of Machair soil.</title>
        <authorList>
            <person name="Prole J.R."/>
            <person name="Goodfellow M."/>
            <person name="Allenby N."/>
            <person name="Ward A.C."/>
        </authorList>
    </citation>
    <scope>NUCLEOTIDE SEQUENCE [LARGE SCALE GENOMIC DNA]</scope>
    <source>
        <strain evidence="1 2">MS1.AVA.1</strain>
    </source>
</reference>
<accession>A0ABU8UVY4</accession>
<evidence type="ECO:0008006" key="3">
    <source>
        <dbReference type="Google" id="ProtNLM"/>
    </source>
</evidence>
<name>A0ABU8UVY4_9ACTN</name>
<dbReference type="Proteomes" id="UP001376459">
    <property type="component" value="Unassembled WGS sequence"/>
</dbReference>